<dbReference type="Gene3D" id="3.40.50.150">
    <property type="entry name" value="Vaccinia Virus protein VP39"/>
    <property type="match status" value="1"/>
</dbReference>
<gene>
    <name evidence="2" type="ORF">HNQ71_006724</name>
</gene>
<dbReference type="InterPro" id="IPR029063">
    <property type="entry name" value="SAM-dependent_MTases_sf"/>
</dbReference>
<sequence length="244" mass="28063">MNIQRSFRESLPISIRRTAQELLERVREPMSSLGVHRQIVSLLQKPNPVILDIGCNDGTDTRRFLRLCPKAQLYCFEPDPRAAARFKKYMNLYLDKVRLFEIAISNRNGTIDFHPSNGEGSAKEWDQSGSIRRPKNHLVEHDWVRFDRPVSVETRRLDDWCSEANLNEIDFIWMDVQGAESDVIAGGRQTLSNTRFIYTEYSDHELYEGQLSLQAILGLLPSFELVTCYARGAEGDVLLRNTSL</sequence>
<dbReference type="GO" id="GO:0008171">
    <property type="term" value="F:O-methyltransferase activity"/>
    <property type="evidence" value="ECO:0007669"/>
    <property type="project" value="TreeGrafter"/>
</dbReference>
<dbReference type="Proteomes" id="UP000556329">
    <property type="component" value="Unassembled WGS sequence"/>
</dbReference>
<feature type="domain" description="Methyltransferase FkbM" evidence="1">
    <location>
        <begin position="52"/>
        <end position="220"/>
    </location>
</feature>
<comment type="caution">
    <text evidence="2">The sequence shown here is derived from an EMBL/GenBank/DDBJ whole genome shotgun (WGS) entry which is preliminary data.</text>
</comment>
<accession>A0A841PYU1</accession>
<dbReference type="GO" id="GO:0032259">
    <property type="term" value="P:methylation"/>
    <property type="evidence" value="ECO:0007669"/>
    <property type="project" value="UniProtKB-KW"/>
</dbReference>
<dbReference type="PANTHER" id="PTHR36973:SF4">
    <property type="entry name" value="NODULATION PROTEIN"/>
    <property type="match status" value="1"/>
</dbReference>
<organism evidence="2 3">
    <name type="scientific">Mesorhizobium sangaii</name>
    <dbReference type="NCBI Taxonomy" id="505389"/>
    <lineage>
        <taxon>Bacteria</taxon>
        <taxon>Pseudomonadati</taxon>
        <taxon>Pseudomonadota</taxon>
        <taxon>Alphaproteobacteria</taxon>
        <taxon>Hyphomicrobiales</taxon>
        <taxon>Phyllobacteriaceae</taxon>
        <taxon>Mesorhizobium</taxon>
    </lineage>
</organism>
<protein>
    <submittedName>
        <fullName evidence="2">FkbM family methyltransferase</fullName>
    </submittedName>
</protein>
<dbReference type="Pfam" id="PF05050">
    <property type="entry name" value="Methyltransf_21"/>
    <property type="match status" value="1"/>
</dbReference>
<proteinExistence type="predicted"/>
<reference evidence="2 3" key="1">
    <citation type="submission" date="2020-08" db="EMBL/GenBank/DDBJ databases">
        <title>Genomic Encyclopedia of Type Strains, Phase IV (KMG-IV): sequencing the most valuable type-strain genomes for metagenomic binning, comparative biology and taxonomic classification.</title>
        <authorList>
            <person name="Goeker M."/>
        </authorList>
    </citation>
    <scope>NUCLEOTIDE SEQUENCE [LARGE SCALE GENOMIC DNA]</scope>
    <source>
        <strain evidence="2 3">DSM 100039</strain>
    </source>
</reference>
<dbReference type="AlphaFoldDB" id="A0A841PYU1"/>
<dbReference type="SUPFAM" id="SSF53335">
    <property type="entry name" value="S-adenosyl-L-methionine-dependent methyltransferases"/>
    <property type="match status" value="1"/>
</dbReference>
<evidence type="ECO:0000313" key="3">
    <source>
        <dbReference type="Proteomes" id="UP000556329"/>
    </source>
</evidence>
<dbReference type="CDD" id="cd02440">
    <property type="entry name" value="AdoMet_MTases"/>
    <property type="match status" value="1"/>
</dbReference>
<keyword evidence="2" id="KW-0489">Methyltransferase</keyword>
<dbReference type="PANTHER" id="PTHR36973">
    <property type="entry name" value="SLL1456 PROTEIN-RELATED"/>
    <property type="match status" value="1"/>
</dbReference>
<keyword evidence="2" id="KW-0808">Transferase</keyword>
<keyword evidence="3" id="KW-1185">Reference proteome</keyword>
<dbReference type="InterPro" id="IPR053188">
    <property type="entry name" value="FkbM_Methyltransferase"/>
</dbReference>
<dbReference type="NCBIfam" id="TIGR01444">
    <property type="entry name" value="fkbM_fam"/>
    <property type="match status" value="1"/>
</dbReference>
<dbReference type="EMBL" id="JACHEF010000012">
    <property type="protein sequence ID" value="MBB6414015.1"/>
    <property type="molecule type" value="Genomic_DNA"/>
</dbReference>
<evidence type="ECO:0000259" key="1">
    <source>
        <dbReference type="Pfam" id="PF05050"/>
    </source>
</evidence>
<name>A0A841PYU1_9HYPH</name>
<evidence type="ECO:0000313" key="2">
    <source>
        <dbReference type="EMBL" id="MBB6414015.1"/>
    </source>
</evidence>
<dbReference type="InterPro" id="IPR006342">
    <property type="entry name" value="FkbM_mtfrase"/>
</dbReference>